<dbReference type="OrthoDB" id="218680at2"/>
<keyword evidence="2" id="KW-1185">Reference proteome</keyword>
<sequence length="180" mass="18710">MLRLGTGDGGEVQVEVAGDLRIQGSNFLGVPSSISSNTLATGRGGNVKVHANYLQLSDGGVITANSLGIGDAGELRIQADTLEIVDRDEITTSAQQSSGGDLRLTVTDQLYLRQGQMTTSVQRGEANNNGGNITISTPQVVVLNQGAITAQAYEGHGGNIRMVAENFLKTQIASSALLPD</sequence>
<dbReference type="SUPFAM" id="SSF51126">
    <property type="entry name" value="Pectin lyase-like"/>
    <property type="match status" value="1"/>
</dbReference>
<evidence type="ECO:0000313" key="1">
    <source>
        <dbReference type="EMBL" id="BAP57534.1"/>
    </source>
</evidence>
<protein>
    <submittedName>
        <fullName evidence="1">Filamentous hemagglutinin-like protein</fullName>
    </submittedName>
</protein>
<dbReference type="EMBL" id="AP014633">
    <property type="protein sequence ID" value="BAP57534.1"/>
    <property type="molecule type" value="Genomic_DNA"/>
</dbReference>
<dbReference type="HOGENOM" id="CLU_1495536_0_0_6"/>
<organism evidence="1 2">
    <name type="scientific">Thioploca ingrica</name>
    <dbReference type="NCBI Taxonomy" id="40754"/>
    <lineage>
        <taxon>Bacteria</taxon>
        <taxon>Pseudomonadati</taxon>
        <taxon>Pseudomonadota</taxon>
        <taxon>Gammaproteobacteria</taxon>
        <taxon>Thiotrichales</taxon>
        <taxon>Thiotrichaceae</taxon>
        <taxon>Thioploca</taxon>
    </lineage>
</organism>
<evidence type="ECO:0000313" key="2">
    <source>
        <dbReference type="Proteomes" id="UP000031623"/>
    </source>
</evidence>
<dbReference type="AlphaFoldDB" id="A0A090AJC0"/>
<accession>A0A090AJC0</accession>
<reference evidence="1 2" key="1">
    <citation type="journal article" date="2014" name="ISME J.">
        <title>Ecophysiology of Thioploca ingrica as revealed by the complete genome sequence supplemented with proteomic evidence.</title>
        <authorList>
            <person name="Kojima H."/>
            <person name="Ogura Y."/>
            <person name="Yamamoto N."/>
            <person name="Togashi T."/>
            <person name="Mori H."/>
            <person name="Watanabe T."/>
            <person name="Nemoto F."/>
            <person name="Kurokawa K."/>
            <person name="Hayashi T."/>
            <person name="Fukui M."/>
        </authorList>
    </citation>
    <scope>NUCLEOTIDE SEQUENCE [LARGE SCALE GENOMIC DNA]</scope>
</reference>
<dbReference type="InterPro" id="IPR011050">
    <property type="entry name" value="Pectin_lyase_fold/virulence"/>
</dbReference>
<dbReference type="Gene3D" id="2.160.20.10">
    <property type="entry name" value="Single-stranded right-handed beta-helix, Pectin lyase-like"/>
    <property type="match status" value="1"/>
</dbReference>
<name>A0A090AJC0_9GAMM</name>
<dbReference type="Proteomes" id="UP000031623">
    <property type="component" value="Chromosome"/>
</dbReference>
<dbReference type="KEGG" id="tig:THII_3237"/>
<proteinExistence type="predicted"/>
<dbReference type="InterPro" id="IPR012334">
    <property type="entry name" value="Pectin_lyas_fold"/>
</dbReference>
<dbReference type="STRING" id="40754.THII_3237"/>
<gene>
    <name evidence="1" type="ORF">THII_3237</name>
</gene>